<organism evidence="1">
    <name type="scientific">Capitella teleta</name>
    <name type="common">Polychaete worm</name>
    <dbReference type="NCBI Taxonomy" id="283909"/>
    <lineage>
        <taxon>Eukaryota</taxon>
        <taxon>Metazoa</taxon>
        <taxon>Spiralia</taxon>
        <taxon>Lophotrochozoa</taxon>
        <taxon>Annelida</taxon>
        <taxon>Polychaeta</taxon>
        <taxon>Sedentaria</taxon>
        <taxon>Scolecida</taxon>
        <taxon>Capitellidae</taxon>
        <taxon>Capitella</taxon>
    </lineage>
</organism>
<reference evidence="2" key="3">
    <citation type="submission" date="2015-06" db="UniProtKB">
        <authorList>
            <consortium name="EnsemblMetazoa"/>
        </authorList>
    </citation>
    <scope>IDENTIFICATION</scope>
</reference>
<evidence type="ECO:0000313" key="3">
    <source>
        <dbReference type="Proteomes" id="UP000014760"/>
    </source>
</evidence>
<name>R7UCR1_CAPTE</name>
<sequence length="221" mass="24620">MKMIDPWTPRAQRVHPELTHKWVSVFAIVGLGKRLSLEDEESFYGVVRETDYVEMQTHGSLHMTTAWITLALLTGLSHGQLQEFNNMHALGGVREISGLSEAMCLSACQARSWCLALDFDFKDASCWLHGRSSACQALTPRPSTRHVKIVQCFPSMHRLSGTRHPEINDVTDCLSACTGSCVAVDFDSKDKSCWMHDSKTGCSALIPRKTSNHYSLKTCTS</sequence>
<dbReference type="Gene3D" id="3.50.4.10">
    <property type="entry name" value="Hepatocyte Growth Factor"/>
    <property type="match status" value="2"/>
</dbReference>
<dbReference type="HOGENOM" id="CLU_1253351_0_0_1"/>
<gene>
    <name evidence="1" type="ORF">CAPTEDRAFT_204137</name>
</gene>
<keyword evidence="3" id="KW-1185">Reference proteome</keyword>
<protein>
    <recommendedName>
        <fullName evidence="4">Apple domain-containing protein</fullName>
    </recommendedName>
</protein>
<reference evidence="3" key="1">
    <citation type="submission" date="2012-12" db="EMBL/GenBank/DDBJ databases">
        <authorList>
            <person name="Hellsten U."/>
            <person name="Grimwood J."/>
            <person name="Chapman J.A."/>
            <person name="Shapiro H."/>
            <person name="Aerts A."/>
            <person name="Otillar R.P."/>
            <person name="Terry A.Y."/>
            <person name="Boore J.L."/>
            <person name="Simakov O."/>
            <person name="Marletaz F."/>
            <person name="Cho S.-J."/>
            <person name="Edsinger-Gonzales E."/>
            <person name="Havlak P."/>
            <person name="Kuo D.-H."/>
            <person name="Larsson T."/>
            <person name="Lv J."/>
            <person name="Arendt D."/>
            <person name="Savage R."/>
            <person name="Osoegawa K."/>
            <person name="de Jong P."/>
            <person name="Lindberg D.R."/>
            <person name="Seaver E.C."/>
            <person name="Weisblat D.A."/>
            <person name="Putnam N.H."/>
            <person name="Grigoriev I.V."/>
            <person name="Rokhsar D.S."/>
        </authorList>
    </citation>
    <scope>NUCLEOTIDE SEQUENCE</scope>
    <source>
        <strain evidence="3">I ESC-2004</strain>
    </source>
</reference>
<accession>R7UCR1</accession>
<dbReference type="EMBL" id="KB304922">
    <property type="protein sequence ID" value="ELU01578.1"/>
    <property type="molecule type" value="Genomic_DNA"/>
</dbReference>
<dbReference type="EMBL" id="AMQN01009198">
    <property type="status" value="NOT_ANNOTATED_CDS"/>
    <property type="molecule type" value="Genomic_DNA"/>
</dbReference>
<feature type="non-terminal residue" evidence="1">
    <location>
        <position position="221"/>
    </location>
</feature>
<dbReference type="Proteomes" id="UP000014760">
    <property type="component" value="Unassembled WGS sequence"/>
</dbReference>
<dbReference type="AlphaFoldDB" id="R7UCR1"/>
<evidence type="ECO:0000313" key="1">
    <source>
        <dbReference type="EMBL" id="ELU01578.1"/>
    </source>
</evidence>
<dbReference type="EnsemblMetazoa" id="CapteT204137">
    <property type="protein sequence ID" value="CapteP204137"/>
    <property type="gene ID" value="CapteG204137"/>
</dbReference>
<evidence type="ECO:0000313" key="2">
    <source>
        <dbReference type="EnsemblMetazoa" id="CapteP204137"/>
    </source>
</evidence>
<dbReference type="OrthoDB" id="6321440at2759"/>
<reference evidence="1 3" key="2">
    <citation type="journal article" date="2013" name="Nature">
        <title>Insights into bilaterian evolution from three spiralian genomes.</title>
        <authorList>
            <person name="Simakov O."/>
            <person name="Marletaz F."/>
            <person name="Cho S.J."/>
            <person name="Edsinger-Gonzales E."/>
            <person name="Havlak P."/>
            <person name="Hellsten U."/>
            <person name="Kuo D.H."/>
            <person name="Larsson T."/>
            <person name="Lv J."/>
            <person name="Arendt D."/>
            <person name="Savage R."/>
            <person name="Osoegawa K."/>
            <person name="de Jong P."/>
            <person name="Grimwood J."/>
            <person name="Chapman J.A."/>
            <person name="Shapiro H."/>
            <person name="Aerts A."/>
            <person name="Otillar R.P."/>
            <person name="Terry A.Y."/>
            <person name="Boore J.L."/>
            <person name="Grigoriev I.V."/>
            <person name="Lindberg D.R."/>
            <person name="Seaver E.C."/>
            <person name="Weisblat D.A."/>
            <person name="Putnam N.H."/>
            <person name="Rokhsar D.S."/>
        </authorList>
    </citation>
    <scope>NUCLEOTIDE SEQUENCE</scope>
    <source>
        <strain evidence="1 3">I ESC-2004</strain>
    </source>
</reference>
<dbReference type="SUPFAM" id="SSF57414">
    <property type="entry name" value="Hairpin loop containing domain-like"/>
    <property type="match status" value="1"/>
</dbReference>
<evidence type="ECO:0008006" key="4">
    <source>
        <dbReference type="Google" id="ProtNLM"/>
    </source>
</evidence>
<proteinExistence type="predicted"/>